<keyword evidence="9" id="KW-0456">Lyase</keyword>
<feature type="compositionally biased region" description="Acidic residues" evidence="10">
    <location>
        <begin position="146"/>
        <end position="159"/>
    </location>
</feature>
<evidence type="ECO:0000256" key="5">
    <source>
        <dbReference type="ARBA" id="ARBA00015587"/>
    </source>
</evidence>
<comment type="cofactor">
    <cofactor evidence="1">
        <name>Zn(2+)</name>
        <dbReference type="ChEBI" id="CHEBI:29105"/>
    </cofactor>
</comment>
<dbReference type="SUPFAM" id="SSF55620">
    <property type="entry name" value="Tetrahydrobiopterin biosynthesis enzymes-like"/>
    <property type="match status" value="1"/>
</dbReference>
<evidence type="ECO:0000256" key="2">
    <source>
        <dbReference type="ARBA" id="ARBA00005126"/>
    </source>
</evidence>
<evidence type="ECO:0000256" key="3">
    <source>
        <dbReference type="ARBA" id="ARBA00009164"/>
    </source>
</evidence>
<dbReference type="VEuPathDB" id="FungiDB:PHYBLDRAFT_132802"/>
<evidence type="ECO:0000256" key="10">
    <source>
        <dbReference type="SAM" id="MobiDB-lite"/>
    </source>
</evidence>
<comment type="similarity">
    <text evidence="3">Belongs to the PTPS family.</text>
</comment>
<dbReference type="EMBL" id="KV440978">
    <property type="protein sequence ID" value="OAD74635.1"/>
    <property type="molecule type" value="Genomic_DNA"/>
</dbReference>
<comment type="pathway">
    <text evidence="2">Cofactor biosynthesis; tetrahydrobiopterin biosynthesis; tetrahydrobiopterin from 7,8-dihydroneopterin triphosphate: step 1/3.</text>
</comment>
<name>A0A162XG10_PHYB8</name>
<dbReference type="EC" id="4.2.3.12" evidence="4"/>
<keyword evidence="8" id="KW-0783">Tetrahydrobiopterin biosynthesis</keyword>
<dbReference type="GeneID" id="28990427"/>
<dbReference type="FunFam" id="3.30.479.10:FF:000003">
    <property type="entry name" value="6-pyruvoyl tetrahydrobiopterin synthase"/>
    <property type="match status" value="1"/>
</dbReference>
<dbReference type="GO" id="GO:0003874">
    <property type="term" value="F:6-pyruvoyltetrahydropterin synthase activity"/>
    <property type="evidence" value="ECO:0007669"/>
    <property type="project" value="UniProtKB-EC"/>
</dbReference>
<evidence type="ECO:0000313" key="11">
    <source>
        <dbReference type="EMBL" id="OAD74635.1"/>
    </source>
</evidence>
<dbReference type="UniPathway" id="UPA00849">
    <property type="reaction ID" value="UER00819"/>
</dbReference>
<gene>
    <name evidence="11" type="ORF">PHYBLDRAFT_132802</name>
</gene>
<keyword evidence="6" id="KW-0479">Metal-binding</keyword>
<dbReference type="Pfam" id="PF01242">
    <property type="entry name" value="PTPS"/>
    <property type="match status" value="1"/>
</dbReference>
<dbReference type="GO" id="GO:0046872">
    <property type="term" value="F:metal ion binding"/>
    <property type="evidence" value="ECO:0007669"/>
    <property type="project" value="UniProtKB-KW"/>
</dbReference>
<dbReference type="GO" id="GO:0006729">
    <property type="term" value="P:tetrahydrobiopterin biosynthetic process"/>
    <property type="evidence" value="ECO:0007669"/>
    <property type="project" value="UniProtKB-UniPathway"/>
</dbReference>
<protein>
    <recommendedName>
        <fullName evidence="5">6-pyruvoyl tetrahydrobiopterin synthase</fullName>
        <ecNumber evidence="4">4.2.3.12</ecNumber>
    </recommendedName>
</protein>
<dbReference type="Gene3D" id="3.30.479.10">
    <property type="entry name" value="6-pyruvoyl tetrahydropterin synthase/QueD"/>
    <property type="match status" value="1"/>
</dbReference>
<sequence>MAPVSYITRAQSFSAAHRLHSPHLTDEANLALYGKCNHPNYHGHNYKVEITLKGEINPSNGMVMNLVDLKECIKHAVLDPLDHKNLDLDVDFFRKNPSTTENLAVYIWRNFQYHFARHSAWRTSSASLYRVRIQETDLNSVEYFGEGEENNQESLPDVEFDNRRHA</sequence>
<proteinExistence type="inferred from homology"/>
<reference evidence="12" key="1">
    <citation type="submission" date="2015-06" db="EMBL/GenBank/DDBJ databases">
        <title>Expansion of signal transduction pathways in fungi by whole-genome duplication.</title>
        <authorList>
            <consortium name="DOE Joint Genome Institute"/>
            <person name="Corrochano L.M."/>
            <person name="Kuo A."/>
            <person name="Marcet-Houben M."/>
            <person name="Polaino S."/>
            <person name="Salamov A."/>
            <person name="Villalobos J.M."/>
            <person name="Alvarez M.I."/>
            <person name="Avalos J."/>
            <person name="Benito E.P."/>
            <person name="Benoit I."/>
            <person name="Burger G."/>
            <person name="Camino L.P."/>
            <person name="Canovas D."/>
            <person name="Cerda-Olmedo E."/>
            <person name="Cheng J.-F."/>
            <person name="Dominguez A."/>
            <person name="Elias M."/>
            <person name="Eslava A.P."/>
            <person name="Glaser F."/>
            <person name="Grimwood J."/>
            <person name="Gutierrez G."/>
            <person name="Heitman J."/>
            <person name="Henrissat B."/>
            <person name="Iturriaga E.A."/>
            <person name="Lang B.F."/>
            <person name="Lavin J.L."/>
            <person name="Lee S."/>
            <person name="Li W."/>
            <person name="Lindquist E."/>
            <person name="Lopez-Garcia S."/>
            <person name="Luque E.M."/>
            <person name="Marcos A.T."/>
            <person name="Martin J."/>
            <person name="McCluskey K."/>
            <person name="Medina H.R."/>
            <person name="Miralles-Duran A."/>
            <person name="Miyazaki A."/>
            <person name="Munoz-Torres E."/>
            <person name="Oguiza J.A."/>
            <person name="Ohm R."/>
            <person name="Olmedo M."/>
            <person name="Orejas M."/>
            <person name="Ortiz-Castellanos L."/>
            <person name="Pisabarro A.G."/>
            <person name="Rodriguez-Romero J."/>
            <person name="Ruiz-Herrera J."/>
            <person name="Ruiz-Vazquez R."/>
            <person name="Sanz C."/>
            <person name="Schackwitz W."/>
            <person name="Schmutz J."/>
            <person name="Shahriari M."/>
            <person name="Shelest E."/>
            <person name="Silva-Franco F."/>
            <person name="Soanes D."/>
            <person name="Syed K."/>
            <person name="Tagua V.G."/>
            <person name="Talbot N.J."/>
            <person name="Thon M."/>
            <person name="De vries R.P."/>
            <person name="Wiebenga A."/>
            <person name="Yadav J.S."/>
            <person name="Braun E.L."/>
            <person name="Baker S."/>
            <person name="Garre V."/>
            <person name="Horwitz B."/>
            <person name="Torres-Martinez S."/>
            <person name="Idnurm A."/>
            <person name="Herrera-Estrella A."/>
            <person name="Gabaldon T."/>
            <person name="Grigoriev I.V."/>
        </authorList>
    </citation>
    <scope>NUCLEOTIDE SEQUENCE [LARGE SCALE GENOMIC DNA]</scope>
    <source>
        <strain evidence="12">NRRL 1555(-)</strain>
    </source>
</reference>
<dbReference type="RefSeq" id="XP_018292675.1">
    <property type="nucleotide sequence ID" value="XM_018429521.1"/>
</dbReference>
<keyword evidence="12" id="KW-1185">Reference proteome</keyword>
<dbReference type="InParanoid" id="A0A162XG10"/>
<keyword evidence="7" id="KW-0862">Zinc</keyword>
<evidence type="ECO:0000256" key="1">
    <source>
        <dbReference type="ARBA" id="ARBA00001947"/>
    </source>
</evidence>
<organism evidence="11 12">
    <name type="scientific">Phycomyces blakesleeanus (strain ATCC 8743b / DSM 1359 / FGSC 10004 / NBRC 33097 / NRRL 1555)</name>
    <dbReference type="NCBI Taxonomy" id="763407"/>
    <lineage>
        <taxon>Eukaryota</taxon>
        <taxon>Fungi</taxon>
        <taxon>Fungi incertae sedis</taxon>
        <taxon>Mucoromycota</taxon>
        <taxon>Mucoromycotina</taxon>
        <taxon>Mucoromycetes</taxon>
        <taxon>Mucorales</taxon>
        <taxon>Phycomycetaceae</taxon>
        <taxon>Phycomyces</taxon>
    </lineage>
</organism>
<dbReference type="PROSITE" id="PS00988">
    <property type="entry name" value="PTPS_2"/>
    <property type="match status" value="1"/>
</dbReference>
<dbReference type="OrthoDB" id="14045at2759"/>
<dbReference type="InterPro" id="IPR038418">
    <property type="entry name" value="6-PTP_synth/QueD_sf"/>
</dbReference>
<accession>A0A162XG10</accession>
<feature type="region of interest" description="Disordered" evidence="10">
    <location>
        <begin position="146"/>
        <end position="166"/>
    </location>
</feature>
<dbReference type="AlphaFoldDB" id="A0A162XG10"/>
<dbReference type="PANTHER" id="PTHR12589:SF7">
    <property type="entry name" value="6-PYRUVOYL TETRAHYDROBIOPTERIN SYNTHASE"/>
    <property type="match status" value="1"/>
</dbReference>
<evidence type="ECO:0000256" key="8">
    <source>
        <dbReference type="ARBA" id="ARBA00023007"/>
    </source>
</evidence>
<dbReference type="GO" id="GO:0005739">
    <property type="term" value="C:mitochondrion"/>
    <property type="evidence" value="ECO:0007669"/>
    <property type="project" value="TreeGrafter"/>
</dbReference>
<evidence type="ECO:0000256" key="6">
    <source>
        <dbReference type="ARBA" id="ARBA00022723"/>
    </source>
</evidence>
<dbReference type="Proteomes" id="UP000077315">
    <property type="component" value="Unassembled WGS sequence"/>
</dbReference>
<dbReference type="STRING" id="763407.A0A162XG10"/>
<evidence type="ECO:0000256" key="7">
    <source>
        <dbReference type="ARBA" id="ARBA00022833"/>
    </source>
</evidence>
<dbReference type="InterPro" id="IPR007115">
    <property type="entry name" value="6-PTP_synth/QueD"/>
</dbReference>
<dbReference type="PANTHER" id="PTHR12589">
    <property type="entry name" value="PYRUVOYL TETRAHYDROBIOPTERIN SYNTHASE"/>
    <property type="match status" value="1"/>
</dbReference>
<evidence type="ECO:0000256" key="4">
    <source>
        <dbReference type="ARBA" id="ARBA00013100"/>
    </source>
</evidence>
<evidence type="ECO:0000313" key="12">
    <source>
        <dbReference type="Proteomes" id="UP000077315"/>
    </source>
</evidence>
<dbReference type="InterPro" id="IPR022469">
    <property type="entry name" value="PTPS_His_AS"/>
</dbReference>
<evidence type="ECO:0000256" key="9">
    <source>
        <dbReference type="ARBA" id="ARBA00023239"/>
    </source>
</evidence>